<evidence type="ECO:0008006" key="4">
    <source>
        <dbReference type="Google" id="ProtNLM"/>
    </source>
</evidence>
<dbReference type="Proteomes" id="UP001295423">
    <property type="component" value="Unassembled WGS sequence"/>
</dbReference>
<gene>
    <name evidence="2" type="ORF">CYCCA115_LOCUS14977</name>
</gene>
<dbReference type="PANTHER" id="PTHR16184:SF6">
    <property type="entry name" value="ELONGATOR COMPLEX PROTEIN 6"/>
    <property type="match status" value="1"/>
</dbReference>
<protein>
    <recommendedName>
        <fullName evidence="4">Elongator complex protein 6</fullName>
    </recommendedName>
</protein>
<proteinExistence type="predicted"/>
<accession>A0AAD2FVV5</accession>
<sequence length="319" mass="35372">MNANIPLEEVFPFSPRVARKVLICDSIETDGRFVCYTYAKQAVNATCPVLWLLGTPVTEMQVATGLKKMGCDAGASYLRDESLTSAGGGNKTLTIRSLASELATATLDLKDDEEEEWSEEAFLKQLYQQAKEWLLEKLELASTTDSPCWIILDDMSTLATMLSESLVYQFIDTLIALVSRLGKMDQVGILIRVSNQLDQTLLNQSEEDFIKDQSGWVGAGGLALRLARRQDQQDWIPWERSLLESMDGVVDVLPLASGYSREAHGRLIFSELPSGRGWSESSTNTTVATTSSATTAWNKLVFNYCIHDNGVKAIRLRVQ</sequence>
<comment type="pathway">
    <text evidence="1">tRNA modification; 5-methoxycarbonylmethyl-2-thiouridine-tRNA biosynthesis.</text>
</comment>
<evidence type="ECO:0000313" key="3">
    <source>
        <dbReference type="Proteomes" id="UP001295423"/>
    </source>
</evidence>
<dbReference type="EMBL" id="CAKOGP040001869">
    <property type="protein sequence ID" value="CAJ1954385.1"/>
    <property type="molecule type" value="Genomic_DNA"/>
</dbReference>
<dbReference type="PANTHER" id="PTHR16184">
    <property type="entry name" value="ELONGATOR COMPLEX PROTEIN 6"/>
    <property type="match status" value="1"/>
</dbReference>
<dbReference type="GO" id="GO:0033588">
    <property type="term" value="C:elongator holoenzyme complex"/>
    <property type="evidence" value="ECO:0007669"/>
    <property type="project" value="InterPro"/>
</dbReference>
<reference evidence="2" key="1">
    <citation type="submission" date="2023-08" db="EMBL/GenBank/DDBJ databases">
        <authorList>
            <person name="Audoor S."/>
            <person name="Bilcke G."/>
        </authorList>
    </citation>
    <scope>NUCLEOTIDE SEQUENCE</scope>
</reference>
<organism evidence="2 3">
    <name type="scientific">Cylindrotheca closterium</name>
    <dbReference type="NCBI Taxonomy" id="2856"/>
    <lineage>
        <taxon>Eukaryota</taxon>
        <taxon>Sar</taxon>
        <taxon>Stramenopiles</taxon>
        <taxon>Ochrophyta</taxon>
        <taxon>Bacillariophyta</taxon>
        <taxon>Bacillariophyceae</taxon>
        <taxon>Bacillariophycidae</taxon>
        <taxon>Bacillariales</taxon>
        <taxon>Bacillariaceae</taxon>
        <taxon>Cylindrotheca</taxon>
    </lineage>
</organism>
<dbReference type="GO" id="GO:0002098">
    <property type="term" value="P:tRNA wobble uridine modification"/>
    <property type="evidence" value="ECO:0007669"/>
    <property type="project" value="InterPro"/>
</dbReference>
<evidence type="ECO:0000256" key="1">
    <source>
        <dbReference type="ARBA" id="ARBA00005043"/>
    </source>
</evidence>
<dbReference type="AlphaFoldDB" id="A0AAD2FVV5"/>
<evidence type="ECO:0000313" key="2">
    <source>
        <dbReference type="EMBL" id="CAJ1954385.1"/>
    </source>
</evidence>
<keyword evidence="3" id="KW-1185">Reference proteome</keyword>
<name>A0AAD2FVV5_9STRA</name>
<comment type="caution">
    <text evidence="2">The sequence shown here is derived from an EMBL/GenBank/DDBJ whole genome shotgun (WGS) entry which is preliminary data.</text>
</comment>
<dbReference type="InterPro" id="IPR018627">
    <property type="entry name" value="ELP6"/>
</dbReference>